<gene>
    <name evidence="1" type="ORF">IFM89_007753</name>
</gene>
<dbReference type="AlphaFoldDB" id="A0A835M9A2"/>
<evidence type="ECO:0000313" key="2">
    <source>
        <dbReference type="Proteomes" id="UP000631114"/>
    </source>
</evidence>
<sequence length="146" mass="16618">MENTDTHTIQKGNHVFAVISYLYDTLAIRIGLDSTVSALKRNIYDKWRDVTPLACKLYFIRDEKKYSIDTHSELQSLVLFLCAKGISSFKIFVGLDDSIQTLICDEIENCTMLFAPTPEVCKPLKSSLWATLITGPGWTKVFWWCG</sequence>
<protein>
    <submittedName>
        <fullName evidence="1">Uncharacterized protein</fullName>
    </submittedName>
</protein>
<name>A0A835M9A2_9MAGN</name>
<dbReference type="Proteomes" id="UP000631114">
    <property type="component" value="Unassembled WGS sequence"/>
</dbReference>
<dbReference type="EMBL" id="JADFTS010000001">
    <property type="protein sequence ID" value="KAF9624055.1"/>
    <property type="molecule type" value="Genomic_DNA"/>
</dbReference>
<accession>A0A835M9A2</accession>
<evidence type="ECO:0000313" key="1">
    <source>
        <dbReference type="EMBL" id="KAF9624055.1"/>
    </source>
</evidence>
<reference evidence="1 2" key="1">
    <citation type="submission" date="2020-10" db="EMBL/GenBank/DDBJ databases">
        <title>The Coptis chinensis genome and diversification of protoberbering-type alkaloids.</title>
        <authorList>
            <person name="Wang B."/>
            <person name="Shu S."/>
            <person name="Song C."/>
            <person name="Liu Y."/>
        </authorList>
    </citation>
    <scope>NUCLEOTIDE SEQUENCE [LARGE SCALE GENOMIC DNA]</scope>
    <source>
        <strain evidence="1">HL-2020</strain>
        <tissue evidence="1">Leaf</tissue>
    </source>
</reference>
<comment type="caution">
    <text evidence="1">The sequence shown here is derived from an EMBL/GenBank/DDBJ whole genome shotgun (WGS) entry which is preliminary data.</text>
</comment>
<keyword evidence="2" id="KW-1185">Reference proteome</keyword>
<organism evidence="1 2">
    <name type="scientific">Coptis chinensis</name>
    <dbReference type="NCBI Taxonomy" id="261450"/>
    <lineage>
        <taxon>Eukaryota</taxon>
        <taxon>Viridiplantae</taxon>
        <taxon>Streptophyta</taxon>
        <taxon>Embryophyta</taxon>
        <taxon>Tracheophyta</taxon>
        <taxon>Spermatophyta</taxon>
        <taxon>Magnoliopsida</taxon>
        <taxon>Ranunculales</taxon>
        <taxon>Ranunculaceae</taxon>
        <taxon>Coptidoideae</taxon>
        <taxon>Coptis</taxon>
    </lineage>
</organism>
<proteinExistence type="predicted"/>